<gene>
    <name evidence="2" type="primary">gtr198</name>
</gene>
<dbReference type="SUPFAM" id="SSF53756">
    <property type="entry name" value="UDP-Glycosyltransferase/glycogen phosphorylase"/>
    <property type="match status" value="1"/>
</dbReference>
<dbReference type="EMBL" id="MH306195">
    <property type="protein sequence ID" value="AWU46313.1"/>
    <property type="molecule type" value="Genomic_DNA"/>
</dbReference>
<evidence type="ECO:0000259" key="1">
    <source>
        <dbReference type="Pfam" id="PF00534"/>
    </source>
</evidence>
<dbReference type="GO" id="GO:0016757">
    <property type="term" value="F:glycosyltransferase activity"/>
    <property type="evidence" value="ECO:0007669"/>
    <property type="project" value="InterPro"/>
</dbReference>
<dbReference type="Pfam" id="PF00534">
    <property type="entry name" value="Glycos_transf_1"/>
    <property type="match status" value="1"/>
</dbReference>
<sequence length="345" mass="40075">MKAKVLLINEGLIQHYRIPLFESLVNSIDLYVAHTGDFLEEVNFKQIIIIQKKIGPFNYYSIDDLNQYDYIIFPFNLRNLNLYFEFFKKSIYKKILYGIGVNASYGKRYDSKNLISLLRVLFVYKYDYSIFYERYPLLKYISYGVSPEKMSVAYNTVAPNKNFDIVQKKYESIIFIGSLYKQKKIFDLIDAYRILIQKNSTTLKLEIIGDGEEFDNIRNYIYENNLQKNIVLHGSITDDSKLLPIMQRAAVCVSPGQAGLSVQKCFSYGIGFITTQNAITGGEIFSIQDGITGSFYDGSIDDLVKKLSMYSDLNFCKKISINSYLFYNNFRSLDIWNEGFLRNIK</sequence>
<dbReference type="Gene3D" id="3.40.50.2000">
    <property type="entry name" value="Glycogen Phosphorylase B"/>
    <property type="match status" value="1"/>
</dbReference>
<protein>
    <submittedName>
        <fullName evidence="2">Gtr198</fullName>
    </submittedName>
</protein>
<organism evidence="2">
    <name type="scientific">Acinetobacter baumannii</name>
    <dbReference type="NCBI Taxonomy" id="470"/>
    <lineage>
        <taxon>Bacteria</taxon>
        <taxon>Pseudomonadati</taxon>
        <taxon>Pseudomonadota</taxon>
        <taxon>Gammaproteobacteria</taxon>
        <taxon>Moraxellales</taxon>
        <taxon>Moraxellaceae</taxon>
        <taxon>Acinetobacter</taxon>
        <taxon>Acinetobacter calcoaceticus/baumannii complex</taxon>
    </lineage>
</organism>
<dbReference type="GO" id="GO:1901135">
    <property type="term" value="P:carbohydrate derivative metabolic process"/>
    <property type="evidence" value="ECO:0007669"/>
    <property type="project" value="UniProtKB-ARBA"/>
</dbReference>
<dbReference type="AlphaFoldDB" id="A0A2U9QFH8"/>
<accession>A0A2U9QFH8</accession>
<dbReference type="RefSeq" id="WP_104915197.1">
    <property type="nucleotide sequence ID" value="NZ_CAJHHF010000019.1"/>
</dbReference>
<dbReference type="PANTHER" id="PTHR12526">
    <property type="entry name" value="GLYCOSYLTRANSFERASE"/>
    <property type="match status" value="1"/>
</dbReference>
<evidence type="ECO:0000313" key="2">
    <source>
        <dbReference type="EMBL" id="AWU46313.1"/>
    </source>
</evidence>
<name>A0A2U9QFH8_ACIBA</name>
<dbReference type="PANTHER" id="PTHR12526:SF630">
    <property type="entry name" value="GLYCOSYLTRANSFERASE"/>
    <property type="match status" value="1"/>
</dbReference>
<reference evidence="2" key="1">
    <citation type="journal article" date="2018" name="Int. J. Biol. Macromol.">
        <title>Structure and gene cluster of the K125 capsular polysaccharide from Acinetobacter baumannii MAR13-1452.</title>
        <authorList>
            <person name="Arbatsky N.P."/>
            <person name="Shneider M.M."/>
            <person name="Dmitrenok A.S."/>
            <person name="Popova A.V."/>
            <person name="Shagin D.A."/>
            <person name="Shelenkov A.A."/>
            <person name="Mikhailova Y.V."/>
            <person name="Edelstein M.V."/>
            <person name="Knirel Y.A."/>
        </authorList>
    </citation>
    <scope>NUCLEOTIDE SEQUENCE</scope>
    <source>
        <strain evidence="2">MAR13-1452</strain>
    </source>
</reference>
<proteinExistence type="predicted"/>
<feature type="domain" description="Glycosyl transferase family 1" evidence="1">
    <location>
        <begin position="167"/>
        <end position="308"/>
    </location>
</feature>
<dbReference type="InterPro" id="IPR001296">
    <property type="entry name" value="Glyco_trans_1"/>
</dbReference>